<feature type="compositionally biased region" description="Acidic residues" evidence="1">
    <location>
        <begin position="179"/>
        <end position="198"/>
    </location>
</feature>
<comment type="caution">
    <text evidence="3">The sequence shown here is derived from an EMBL/GenBank/DDBJ whole genome shotgun (WGS) entry which is preliminary data.</text>
</comment>
<dbReference type="InterPro" id="IPR011992">
    <property type="entry name" value="EF-hand-dom_pair"/>
</dbReference>
<feature type="region of interest" description="Disordered" evidence="1">
    <location>
        <begin position="465"/>
        <end position="488"/>
    </location>
</feature>
<dbReference type="SUPFAM" id="SSF47473">
    <property type="entry name" value="EF-hand"/>
    <property type="match status" value="1"/>
</dbReference>
<gene>
    <name evidence="3" type="ORF">HYH02_009092</name>
</gene>
<name>A0A835WB47_9CHLO</name>
<dbReference type="PROSITE" id="PS50222">
    <property type="entry name" value="EF_HAND_2"/>
    <property type="match status" value="2"/>
</dbReference>
<dbReference type="OrthoDB" id="26525at2759"/>
<feature type="region of interest" description="Disordered" evidence="1">
    <location>
        <begin position="179"/>
        <end position="206"/>
    </location>
</feature>
<feature type="domain" description="EF-hand" evidence="2">
    <location>
        <begin position="99"/>
        <end position="134"/>
    </location>
</feature>
<evidence type="ECO:0000313" key="3">
    <source>
        <dbReference type="EMBL" id="KAG2444153.1"/>
    </source>
</evidence>
<dbReference type="InterPro" id="IPR002048">
    <property type="entry name" value="EF_hand_dom"/>
</dbReference>
<reference evidence="3" key="1">
    <citation type="journal article" date="2020" name="bioRxiv">
        <title>Comparative genomics of Chlamydomonas.</title>
        <authorList>
            <person name="Craig R.J."/>
            <person name="Hasan A.R."/>
            <person name="Ness R.W."/>
            <person name="Keightley P.D."/>
        </authorList>
    </citation>
    <scope>NUCLEOTIDE SEQUENCE</scope>
    <source>
        <strain evidence="3">CCAP 11/173</strain>
    </source>
</reference>
<dbReference type="AlphaFoldDB" id="A0A835WB47"/>
<evidence type="ECO:0000259" key="2">
    <source>
        <dbReference type="PROSITE" id="PS50222"/>
    </source>
</evidence>
<organism evidence="3 4">
    <name type="scientific">Chlamydomonas schloesseri</name>
    <dbReference type="NCBI Taxonomy" id="2026947"/>
    <lineage>
        <taxon>Eukaryota</taxon>
        <taxon>Viridiplantae</taxon>
        <taxon>Chlorophyta</taxon>
        <taxon>core chlorophytes</taxon>
        <taxon>Chlorophyceae</taxon>
        <taxon>CS clade</taxon>
        <taxon>Chlamydomonadales</taxon>
        <taxon>Chlamydomonadaceae</taxon>
        <taxon>Chlamydomonas</taxon>
    </lineage>
</organism>
<accession>A0A835WB47</accession>
<dbReference type="Gene3D" id="1.10.238.10">
    <property type="entry name" value="EF-hand"/>
    <property type="match status" value="1"/>
</dbReference>
<protein>
    <recommendedName>
        <fullName evidence="2">EF-hand domain-containing protein</fullName>
    </recommendedName>
</protein>
<dbReference type="CDD" id="cd00051">
    <property type="entry name" value="EFh"/>
    <property type="match status" value="1"/>
</dbReference>
<evidence type="ECO:0000313" key="4">
    <source>
        <dbReference type="Proteomes" id="UP000613740"/>
    </source>
</evidence>
<dbReference type="GO" id="GO:0005509">
    <property type="term" value="F:calcium ion binding"/>
    <property type="evidence" value="ECO:0007669"/>
    <property type="project" value="InterPro"/>
</dbReference>
<feature type="domain" description="EF-hand" evidence="2">
    <location>
        <begin position="139"/>
        <end position="174"/>
    </location>
</feature>
<feature type="region of interest" description="Disordered" evidence="1">
    <location>
        <begin position="218"/>
        <end position="239"/>
    </location>
</feature>
<proteinExistence type="predicted"/>
<keyword evidence="4" id="KW-1185">Reference proteome</keyword>
<dbReference type="Proteomes" id="UP000613740">
    <property type="component" value="Unassembled WGS sequence"/>
</dbReference>
<dbReference type="EMBL" id="JAEHOD010000029">
    <property type="protein sequence ID" value="KAG2444153.1"/>
    <property type="molecule type" value="Genomic_DNA"/>
</dbReference>
<feature type="region of interest" description="Disordered" evidence="1">
    <location>
        <begin position="396"/>
        <end position="433"/>
    </location>
</feature>
<evidence type="ECO:0000256" key="1">
    <source>
        <dbReference type="SAM" id="MobiDB-lite"/>
    </source>
</evidence>
<sequence length="575" mass="58801">MLQLPKLTAGFKIIRQAYAHSVAVAGEGKVTYGLFRKACGERMSLEAESDTLRELWNNLPAVGDKVPVTHADAIIMYMVIYLLDGITKRRTITNPDARKCLQLVEQSFMFFDSTADGCIERKELAYALKSGTKVWGRNTSKTLADHLFEQLSWTKEGRITFEEFLVGMERIVMDMSDEDDDLEDGEEDGVSIDGDGGEGDEKKSNSFENRNSAFLKWQQQGSGSCDMDDADPTAGSGKALAGGAATAAHASAAAVGTVASVGTGGGRSNCPSPAPTILNRQGSMPGQTCNDPTALDQPAAFTASALASPFPQHMQSLRQSTGGNGGNGGGGGGGCSARASCNGLAAMPSALSAATASNIFLSMSPSMDLGSPSGTAAGAAGAAGRRRDSTHLLAEQLGADGGGGGAASPLPSHNGFFSAPLQESQQQSGAPGATATGLALDWQYCFADARTPALKGPCAAAAVGMRPESARRSSTGTLTTPPPPPPPAALTVRSSMNGRRSATGMLGSPRPATVVPTGALTASAAPSPVGSRLSIAGGPTSPAEVVVAQQASTADAHDDVIPFCEFTVGGLVPVE</sequence>